<evidence type="ECO:0000256" key="1">
    <source>
        <dbReference type="SAM" id="MobiDB-lite"/>
    </source>
</evidence>
<comment type="caution">
    <text evidence="2">The sequence shown here is derived from an EMBL/GenBank/DDBJ whole genome shotgun (WGS) entry which is preliminary data.</text>
</comment>
<feature type="compositionally biased region" description="Polar residues" evidence="1">
    <location>
        <begin position="37"/>
        <end position="46"/>
    </location>
</feature>
<reference evidence="2 3" key="1">
    <citation type="submission" date="2021-02" db="EMBL/GenBank/DDBJ databases">
        <title>Plant Genome Project.</title>
        <authorList>
            <person name="Zhang R.-G."/>
        </authorList>
    </citation>
    <scope>NUCLEOTIDE SEQUENCE [LARGE SCALE GENOMIC DNA]</scope>
    <source>
        <tissue evidence="2">Leaves</tissue>
    </source>
</reference>
<evidence type="ECO:0000313" key="2">
    <source>
        <dbReference type="EMBL" id="KAH7560638.1"/>
    </source>
</evidence>
<feature type="region of interest" description="Disordered" evidence="1">
    <location>
        <begin position="106"/>
        <end position="141"/>
    </location>
</feature>
<evidence type="ECO:0000313" key="3">
    <source>
        <dbReference type="Proteomes" id="UP000827721"/>
    </source>
</evidence>
<name>A0ABQ8HHT9_9ROSI</name>
<protein>
    <submittedName>
        <fullName evidence="2">Uncharacterized protein</fullName>
    </submittedName>
</protein>
<dbReference type="Proteomes" id="UP000827721">
    <property type="component" value="Unassembled WGS sequence"/>
</dbReference>
<keyword evidence="3" id="KW-1185">Reference proteome</keyword>
<feature type="region of interest" description="Disordered" evidence="1">
    <location>
        <begin position="24"/>
        <end position="54"/>
    </location>
</feature>
<sequence length="141" mass="15653">MDTRVVHDPTPVSTVYKHEVKGVPSKNQVGVSRAYENKTTPHTNKNSSDDDSHRSLHLTYITPIAGTKVLLRGINKRFTAKNKRKNKLRLVYSVEGLNIVPILSVNKDPTGVPGQGMKNRVNVKKKDKVGVNDREEEDGPG</sequence>
<dbReference type="EMBL" id="JAFEMO010000010">
    <property type="protein sequence ID" value="KAH7560638.1"/>
    <property type="molecule type" value="Genomic_DNA"/>
</dbReference>
<proteinExistence type="predicted"/>
<gene>
    <name evidence="2" type="ORF">JRO89_XS10G0059100</name>
</gene>
<accession>A0ABQ8HHT9</accession>
<organism evidence="2 3">
    <name type="scientific">Xanthoceras sorbifolium</name>
    <dbReference type="NCBI Taxonomy" id="99658"/>
    <lineage>
        <taxon>Eukaryota</taxon>
        <taxon>Viridiplantae</taxon>
        <taxon>Streptophyta</taxon>
        <taxon>Embryophyta</taxon>
        <taxon>Tracheophyta</taxon>
        <taxon>Spermatophyta</taxon>
        <taxon>Magnoliopsida</taxon>
        <taxon>eudicotyledons</taxon>
        <taxon>Gunneridae</taxon>
        <taxon>Pentapetalae</taxon>
        <taxon>rosids</taxon>
        <taxon>malvids</taxon>
        <taxon>Sapindales</taxon>
        <taxon>Sapindaceae</taxon>
        <taxon>Xanthoceroideae</taxon>
        <taxon>Xanthoceras</taxon>
    </lineage>
</organism>